<organism evidence="1 2">
    <name type="scientific">Cordylochernes scorpioides</name>
    <dbReference type="NCBI Taxonomy" id="51811"/>
    <lineage>
        <taxon>Eukaryota</taxon>
        <taxon>Metazoa</taxon>
        <taxon>Ecdysozoa</taxon>
        <taxon>Arthropoda</taxon>
        <taxon>Chelicerata</taxon>
        <taxon>Arachnida</taxon>
        <taxon>Pseudoscorpiones</taxon>
        <taxon>Cheliferoidea</taxon>
        <taxon>Chernetidae</taxon>
        <taxon>Cordylochernes</taxon>
    </lineage>
</organism>
<evidence type="ECO:0000313" key="2">
    <source>
        <dbReference type="Proteomes" id="UP001235939"/>
    </source>
</evidence>
<name>A0ABY6L7B6_9ARAC</name>
<gene>
    <name evidence="1" type="ORF">LAZ67_14003112</name>
</gene>
<keyword evidence="2" id="KW-1185">Reference proteome</keyword>
<evidence type="ECO:0000313" key="1">
    <source>
        <dbReference type="EMBL" id="UYV77067.1"/>
    </source>
</evidence>
<reference evidence="1 2" key="1">
    <citation type="submission" date="2022-01" db="EMBL/GenBank/DDBJ databases">
        <title>A chromosomal length assembly of Cordylochernes scorpioides.</title>
        <authorList>
            <person name="Zeh D."/>
            <person name="Zeh J."/>
        </authorList>
    </citation>
    <scope>NUCLEOTIDE SEQUENCE [LARGE SCALE GENOMIC DNA]</scope>
    <source>
        <strain evidence="1">IN4F17</strain>
        <tissue evidence="1">Whole Body</tissue>
    </source>
</reference>
<proteinExistence type="predicted"/>
<dbReference type="Proteomes" id="UP001235939">
    <property type="component" value="Chromosome 14"/>
</dbReference>
<protein>
    <submittedName>
        <fullName evidence="1">Uncharacterized protein</fullName>
    </submittedName>
</protein>
<sequence length="67" mass="7391">MYPASPGFYPREEKAKNLGGSWPYQKISRTAVGGCSDLKGDSIFRNDGSVGKAHRFLQLSLMNTLQI</sequence>
<dbReference type="EMBL" id="CP092876">
    <property type="protein sequence ID" value="UYV77067.1"/>
    <property type="molecule type" value="Genomic_DNA"/>
</dbReference>
<accession>A0ABY6L7B6</accession>